<dbReference type="RefSeq" id="WP_378291394.1">
    <property type="nucleotide sequence ID" value="NZ_JBHULE010000012.1"/>
</dbReference>
<evidence type="ECO:0000313" key="2">
    <source>
        <dbReference type="Proteomes" id="UP001597319"/>
    </source>
</evidence>
<name>A0ABW5LGJ6_9FLAO</name>
<accession>A0ABW5LGJ6</accession>
<dbReference type="PROSITE" id="PS51257">
    <property type="entry name" value="PROKAR_LIPOPROTEIN"/>
    <property type="match status" value="1"/>
</dbReference>
<sequence length="275" mass="31559">MKKIVTYILILAFTFACSNEKKSGDKEIIVKTNRSVIVEKNYDPLEYVMNPSPSDSLCQSDILKAKSDIQNGKLVYVQTAGMGFGFKRYELDLKKLCKEKGLEYDVDLIGCVVMEGQTQGCYGAYMDKTLIDKFGSDFKDKLDKEADSLFLVRIIKEKIPVFSWDCDEKPTPILGDKKYLETTLDVPNLDLKRTELGRTWPAIDLSFIIERNGKISKFYNNNYIAYLEHNEKFKNQLYTIAVNYIKDNYPNWESGKINGTPVITDHNLRITFIGK</sequence>
<organism evidence="1 2">
    <name type="scientific">Aquimarina rubra</name>
    <dbReference type="NCBI Taxonomy" id="1920033"/>
    <lineage>
        <taxon>Bacteria</taxon>
        <taxon>Pseudomonadati</taxon>
        <taxon>Bacteroidota</taxon>
        <taxon>Flavobacteriia</taxon>
        <taxon>Flavobacteriales</taxon>
        <taxon>Flavobacteriaceae</taxon>
        <taxon>Aquimarina</taxon>
    </lineage>
</organism>
<keyword evidence="2" id="KW-1185">Reference proteome</keyword>
<proteinExistence type="predicted"/>
<dbReference type="EMBL" id="JBHULE010000012">
    <property type="protein sequence ID" value="MFD2562627.1"/>
    <property type="molecule type" value="Genomic_DNA"/>
</dbReference>
<reference evidence="2" key="1">
    <citation type="journal article" date="2019" name="Int. J. Syst. Evol. Microbiol.">
        <title>The Global Catalogue of Microorganisms (GCM) 10K type strain sequencing project: providing services to taxonomists for standard genome sequencing and annotation.</title>
        <authorList>
            <consortium name="The Broad Institute Genomics Platform"/>
            <consortium name="The Broad Institute Genome Sequencing Center for Infectious Disease"/>
            <person name="Wu L."/>
            <person name="Ma J."/>
        </authorList>
    </citation>
    <scope>NUCLEOTIDE SEQUENCE [LARGE SCALE GENOMIC DNA]</scope>
    <source>
        <strain evidence="2">KCTC 52274</strain>
    </source>
</reference>
<evidence type="ECO:0000313" key="1">
    <source>
        <dbReference type="EMBL" id="MFD2562627.1"/>
    </source>
</evidence>
<comment type="caution">
    <text evidence="1">The sequence shown here is derived from an EMBL/GenBank/DDBJ whole genome shotgun (WGS) entry which is preliminary data.</text>
</comment>
<gene>
    <name evidence="1" type="ORF">ACFSR1_08080</name>
</gene>
<dbReference type="Proteomes" id="UP001597319">
    <property type="component" value="Unassembled WGS sequence"/>
</dbReference>
<evidence type="ECO:0008006" key="3">
    <source>
        <dbReference type="Google" id="ProtNLM"/>
    </source>
</evidence>
<protein>
    <recommendedName>
        <fullName evidence="3">Lipoprotein</fullName>
    </recommendedName>
</protein>